<comment type="caution">
    <text evidence="1">The sequence shown here is derived from an EMBL/GenBank/DDBJ whole genome shotgun (WGS) entry which is preliminary data.</text>
</comment>
<accession>A0ABW8XZS2</accession>
<evidence type="ECO:0000313" key="1">
    <source>
        <dbReference type="EMBL" id="MFL9833399.1"/>
    </source>
</evidence>
<gene>
    <name evidence="1" type="ORF">ABS765_05090</name>
</gene>
<dbReference type="Proteomes" id="UP001629058">
    <property type="component" value="Unassembled WGS sequence"/>
</dbReference>
<evidence type="ECO:0008006" key="3">
    <source>
        <dbReference type="Google" id="ProtNLM"/>
    </source>
</evidence>
<keyword evidence="2" id="KW-1185">Reference proteome</keyword>
<sequence length="194" mass="22574">MEKSSFILIIFLIGFFSANAQKKIVSDSSAYPNHDCGIVQTKQKLDKKEFASTPSLQLRVNNSDYVYATLQFGKRKNKIFMYIQILDENVCVKKDKILDVFFKTGEVVTYENGFELNCDGFFVKQFSKKEFEKLRQNDIDLIKLYTYKKNYELYVSEVQNIDIDNQLDCLSAYKIKKTNEVKIKKKKNEPSSGT</sequence>
<reference evidence="1 2" key="1">
    <citation type="submission" date="2024-06" db="EMBL/GenBank/DDBJ databases">
        <authorList>
            <person name="Kaempfer P."/>
            <person name="Viver T."/>
        </authorList>
    </citation>
    <scope>NUCLEOTIDE SEQUENCE [LARGE SCALE GENOMIC DNA]</scope>
    <source>
        <strain evidence="1 2">ST-37</strain>
    </source>
</reference>
<name>A0ABW8XZS2_9FLAO</name>
<proteinExistence type="predicted"/>
<organism evidence="1 2">
    <name type="scientific">Chryseobacterium terrae</name>
    <dbReference type="NCBI Taxonomy" id="3163299"/>
    <lineage>
        <taxon>Bacteria</taxon>
        <taxon>Pseudomonadati</taxon>
        <taxon>Bacteroidota</taxon>
        <taxon>Flavobacteriia</taxon>
        <taxon>Flavobacteriales</taxon>
        <taxon>Weeksellaceae</taxon>
        <taxon>Chryseobacterium group</taxon>
        <taxon>Chryseobacterium</taxon>
    </lineage>
</organism>
<protein>
    <recommendedName>
        <fullName evidence="3">Tissue inhibitor of metalloproteinase</fullName>
    </recommendedName>
</protein>
<dbReference type="EMBL" id="JBELPY010000002">
    <property type="protein sequence ID" value="MFL9833399.1"/>
    <property type="molecule type" value="Genomic_DNA"/>
</dbReference>
<evidence type="ECO:0000313" key="2">
    <source>
        <dbReference type="Proteomes" id="UP001629058"/>
    </source>
</evidence>
<dbReference type="RefSeq" id="WP_408088206.1">
    <property type="nucleotide sequence ID" value="NZ_JBELPY010000002.1"/>
</dbReference>